<organism evidence="1 4">
    <name type="scientific">Cannabis sativa</name>
    <name type="common">Hemp</name>
    <name type="synonym">Marijuana</name>
    <dbReference type="NCBI Taxonomy" id="3483"/>
    <lineage>
        <taxon>Eukaryota</taxon>
        <taxon>Viridiplantae</taxon>
        <taxon>Streptophyta</taxon>
        <taxon>Embryophyta</taxon>
        <taxon>Tracheophyta</taxon>
        <taxon>Spermatophyta</taxon>
        <taxon>Magnoliopsida</taxon>
        <taxon>eudicotyledons</taxon>
        <taxon>Gunneridae</taxon>
        <taxon>Pentapetalae</taxon>
        <taxon>rosids</taxon>
        <taxon>fabids</taxon>
        <taxon>Rosales</taxon>
        <taxon>Cannabaceae</taxon>
        <taxon>Cannabis</taxon>
    </lineage>
</organism>
<dbReference type="PANTHER" id="PTHR31676:SF76">
    <property type="entry name" value="OS05G0362300 PROTEIN"/>
    <property type="match status" value="1"/>
</dbReference>
<dbReference type="Proteomes" id="UP000525078">
    <property type="component" value="Unassembled WGS sequence"/>
</dbReference>
<dbReference type="PANTHER" id="PTHR31676">
    <property type="entry name" value="T31J12.3 PROTEIN-RELATED"/>
    <property type="match status" value="1"/>
</dbReference>
<dbReference type="InterPro" id="IPR036758">
    <property type="entry name" value="At5g01610-like"/>
</dbReference>
<name>A0A7J6EG96_CANSA</name>
<sequence>MKKPELSIPIPTTIPFFDQKIYNPKRRSTKRIRARNRDSNMGFFINQSFIVLLSISLLIVSPSPVLASENAVVSDSTTAYEFINSFGFPTGILPIGVVGYDYDPSTGKFAAYFDGTCSFSVEGSYQLNYKSAINGYISMGELTRLEGVSVKLFWFWIDIVEVKRVGDDLEFSVGIAGAGFPVDNFVESPQCGCGLDCMNFKVRKLKTNVTLSSY</sequence>
<dbReference type="AlphaFoldDB" id="A0A7J6EG96"/>
<evidence type="ECO:0008006" key="5">
    <source>
        <dbReference type="Google" id="ProtNLM"/>
    </source>
</evidence>
<proteinExistence type="predicted"/>
<dbReference type="Gene3D" id="2.30.240.10">
    <property type="entry name" value="At5g01610-like"/>
    <property type="match status" value="1"/>
</dbReference>
<dbReference type="InterPro" id="IPR007493">
    <property type="entry name" value="DUF538"/>
</dbReference>
<evidence type="ECO:0000313" key="1">
    <source>
        <dbReference type="EMBL" id="KAF4357457.1"/>
    </source>
</evidence>
<reference evidence="3 4" key="1">
    <citation type="journal article" date="2020" name="bioRxiv">
        <title>Sequence and annotation of 42 cannabis genomes reveals extensive copy number variation in cannabinoid synthesis and pathogen resistance genes.</title>
        <authorList>
            <person name="Mckernan K.J."/>
            <person name="Helbert Y."/>
            <person name="Kane L.T."/>
            <person name="Ebling H."/>
            <person name="Zhang L."/>
            <person name="Liu B."/>
            <person name="Eaton Z."/>
            <person name="Mclaughlin S."/>
            <person name="Kingan S."/>
            <person name="Baybayan P."/>
            <person name="Concepcion G."/>
            <person name="Jordan M."/>
            <person name="Riva A."/>
            <person name="Barbazuk W."/>
            <person name="Harkins T."/>
        </authorList>
    </citation>
    <scope>NUCLEOTIDE SEQUENCE [LARGE SCALE GENOMIC DNA]</scope>
    <source>
        <strain evidence="3 4">cv. Jamaican Lion 4</strain>
        <strain evidence="1">Father</strain>
        <strain evidence="2">Mother</strain>
        <tissue evidence="1">Leaf</tissue>
    </source>
</reference>
<comment type="caution">
    <text evidence="1">The sequence shown here is derived from an EMBL/GenBank/DDBJ whole genome shotgun (WGS) entry which is preliminary data.</text>
</comment>
<dbReference type="EMBL" id="JAATIQ010000404">
    <property type="protein sequence ID" value="KAF4357457.1"/>
    <property type="molecule type" value="Genomic_DNA"/>
</dbReference>
<protein>
    <recommendedName>
        <fullName evidence="5">DUF538 family protein</fullName>
    </recommendedName>
</protein>
<evidence type="ECO:0000313" key="4">
    <source>
        <dbReference type="Proteomes" id="UP000583929"/>
    </source>
</evidence>
<dbReference type="EMBL" id="JAATIP010000164">
    <property type="protein sequence ID" value="KAF4364791.1"/>
    <property type="molecule type" value="Genomic_DNA"/>
</dbReference>
<gene>
    <name evidence="2" type="ORF">F8388_018467</name>
    <name evidence="1" type="ORF">G4B88_025626</name>
</gene>
<keyword evidence="4" id="KW-1185">Reference proteome</keyword>
<evidence type="ECO:0000313" key="2">
    <source>
        <dbReference type="EMBL" id="KAF4364791.1"/>
    </source>
</evidence>
<dbReference type="Proteomes" id="UP000583929">
    <property type="component" value="Unassembled WGS sequence"/>
</dbReference>
<dbReference type="SUPFAM" id="SSF141562">
    <property type="entry name" value="At5g01610-like"/>
    <property type="match status" value="1"/>
</dbReference>
<dbReference type="Pfam" id="PF04398">
    <property type="entry name" value="DUF538"/>
    <property type="match status" value="1"/>
</dbReference>
<accession>A0A7J6EG96</accession>
<evidence type="ECO:0000313" key="3">
    <source>
        <dbReference type="Proteomes" id="UP000525078"/>
    </source>
</evidence>